<dbReference type="KEGG" id="arev:RVR_2464"/>
<reference evidence="2 3" key="3">
    <citation type="journal article" date="2011" name="Nat. Chem. Biol.">
        <title>Reveromycin A biosynthesis uses RevG and RevJ for stereospecific spiroacetal formation.</title>
        <authorList>
            <person name="Takahashi S."/>
            <person name="Toyoda A."/>
            <person name="Sekiyama Y."/>
            <person name="Takagi H."/>
            <person name="Nogawa T."/>
            <person name="Uramoto M."/>
            <person name="Suzuki R."/>
            <person name="Koshino H."/>
            <person name="Kumano T."/>
            <person name="Panthee S."/>
            <person name="Dairi T."/>
            <person name="Ishikawa J."/>
            <person name="Ikeda H."/>
            <person name="Sakaki Y."/>
            <person name="Osada H."/>
        </authorList>
    </citation>
    <scope>NUCLEOTIDE SEQUENCE [LARGE SCALE GENOMIC DNA]</scope>
    <source>
        <strain evidence="2 3">SN-593</strain>
    </source>
</reference>
<dbReference type="Pfam" id="PF07538">
    <property type="entry name" value="ChW"/>
    <property type="match status" value="1"/>
</dbReference>
<reference evidence="2 3" key="2">
    <citation type="journal article" date="2011" name="J. Antibiot.">
        <title>Furaquinocins I and J: novel polyketide isoprenoid hybrid compounds from Streptomyces reveromyceticus SN-593.</title>
        <authorList>
            <person name="Panthee S."/>
            <person name="Takahashi S."/>
            <person name="Takagi H."/>
            <person name="Nogawa T."/>
            <person name="Oowada E."/>
            <person name="Uramoto M."/>
            <person name="Osada H."/>
        </authorList>
    </citation>
    <scope>NUCLEOTIDE SEQUENCE [LARGE SCALE GENOMIC DNA]</scope>
    <source>
        <strain evidence="2 3">SN-593</strain>
    </source>
</reference>
<accession>A0A7U3UQN1</accession>
<dbReference type="EMBL" id="AP018365">
    <property type="protein sequence ID" value="BBA96937.1"/>
    <property type="molecule type" value="Genomic_DNA"/>
</dbReference>
<reference evidence="2 3" key="1">
    <citation type="journal article" date="2010" name="J. Bacteriol.">
        <title>Biochemical characterization of a novel indole prenyltransferase from Streptomyces sp. SN-593.</title>
        <authorList>
            <person name="Takahashi S."/>
            <person name="Takagi H."/>
            <person name="Toyoda A."/>
            <person name="Uramoto M."/>
            <person name="Nogawa T."/>
            <person name="Ueki M."/>
            <person name="Sakaki Y."/>
            <person name="Osada H."/>
        </authorList>
    </citation>
    <scope>NUCLEOTIDE SEQUENCE [LARGE SCALE GENOMIC DNA]</scope>
    <source>
        <strain evidence="2 3">SN-593</strain>
    </source>
</reference>
<organism evidence="2 3">
    <name type="scientific">Actinacidiphila reveromycinica</name>
    <dbReference type="NCBI Taxonomy" id="659352"/>
    <lineage>
        <taxon>Bacteria</taxon>
        <taxon>Bacillati</taxon>
        <taxon>Actinomycetota</taxon>
        <taxon>Actinomycetes</taxon>
        <taxon>Kitasatosporales</taxon>
        <taxon>Streptomycetaceae</taxon>
        <taxon>Actinacidiphila</taxon>
    </lineage>
</organism>
<proteinExistence type="predicted"/>
<dbReference type="SMART" id="SM00728">
    <property type="entry name" value="ChW"/>
    <property type="match status" value="1"/>
</dbReference>
<gene>
    <name evidence="2" type="ORF">RVR_2464</name>
</gene>
<feature type="region of interest" description="Disordered" evidence="1">
    <location>
        <begin position="43"/>
        <end position="125"/>
    </location>
</feature>
<keyword evidence="3" id="KW-1185">Reference proteome</keyword>
<evidence type="ECO:0000313" key="2">
    <source>
        <dbReference type="EMBL" id="BBA96937.1"/>
    </source>
</evidence>
<evidence type="ECO:0008006" key="4">
    <source>
        <dbReference type="Google" id="ProtNLM"/>
    </source>
</evidence>
<sequence length="277" mass="27782">MMLLAAGVVGVLLVGAVFLTVENGTSHNTAVNASQRSQLDALATVQSTSASPLASGGPGSSPTSAAQHPPKKATPAHTATKAVAVPGESAASATRVPMAKGKPMTTGEPLTKAQATTPAKAKTSAASPVVAAVEKAAAAHSGRHVCYRAYLDATGWQAPVCDGAVAGSTGKDQPIKALDFAWSGADGGGGTALMKDGGWQTGTWPSVKDGADLNMGTTAGSDVMSGFTIGVSSGSICQTSYLHQAGWMGKHCSDPGSWIFGGTKNRSLWIEAVEFTV</sequence>
<feature type="compositionally biased region" description="Low complexity" evidence="1">
    <location>
        <begin position="111"/>
        <end position="125"/>
    </location>
</feature>
<protein>
    <recommendedName>
        <fullName evidence="4">Clostridial hydrophobic W</fullName>
    </recommendedName>
</protein>
<dbReference type="Proteomes" id="UP000595703">
    <property type="component" value="Chromosome"/>
</dbReference>
<dbReference type="InterPro" id="IPR006637">
    <property type="entry name" value="ChW"/>
</dbReference>
<evidence type="ECO:0000256" key="1">
    <source>
        <dbReference type="SAM" id="MobiDB-lite"/>
    </source>
</evidence>
<reference evidence="2 3" key="4">
    <citation type="journal article" date="2020" name="Sci. Rep.">
        <title>beta-carboline chemical signals induce reveromycin production through a LuxR family regulator in Streptomyces sp. SN-593.</title>
        <authorList>
            <person name="Panthee S."/>
            <person name="Kito N."/>
            <person name="Hayashi T."/>
            <person name="Shimizu T."/>
            <person name="Ishikawa J."/>
            <person name="Hamamoto H."/>
            <person name="Osada H."/>
            <person name="Takahashi S."/>
        </authorList>
    </citation>
    <scope>NUCLEOTIDE SEQUENCE [LARGE SCALE GENOMIC DNA]</scope>
    <source>
        <strain evidence="2 3">SN-593</strain>
    </source>
</reference>
<evidence type="ECO:0000313" key="3">
    <source>
        <dbReference type="Proteomes" id="UP000595703"/>
    </source>
</evidence>
<name>A0A7U3UQN1_9ACTN</name>
<dbReference type="AlphaFoldDB" id="A0A7U3UQN1"/>
<feature type="compositionally biased region" description="Low complexity" evidence="1">
    <location>
        <begin position="47"/>
        <end position="86"/>
    </location>
</feature>